<dbReference type="GO" id="GO:0005737">
    <property type="term" value="C:cytoplasm"/>
    <property type="evidence" value="ECO:0007669"/>
    <property type="project" value="TreeGrafter"/>
</dbReference>
<accession>A0A316VKL3</accession>
<keyword evidence="12" id="KW-1185">Reference proteome</keyword>
<dbReference type="PANTHER" id="PTHR42801:SF4">
    <property type="entry name" value="AHPC_TSA FAMILY PROTEIN"/>
    <property type="match status" value="1"/>
</dbReference>
<evidence type="ECO:0000256" key="9">
    <source>
        <dbReference type="ARBA" id="ARBA00049091"/>
    </source>
</evidence>
<gene>
    <name evidence="11" type="ORF">FA14DRAFT_119104</name>
</gene>
<keyword evidence="2" id="KW-0575">Peroxidase</keyword>
<dbReference type="CDD" id="cd03017">
    <property type="entry name" value="PRX_BCP"/>
    <property type="match status" value="1"/>
</dbReference>
<dbReference type="PANTHER" id="PTHR42801">
    <property type="entry name" value="THIOREDOXIN-DEPENDENT PEROXIDE REDUCTASE"/>
    <property type="match status" value="1"/>
</dbReference>
<dbReference type="InterPro" id="IPR036249">
    <property type="entry name" value="Thioredoxin-like_sf"/>
</dbReference>
<protein>
    <recommendedName>
        <fullName evidence="1">thioredoxin-dependent peroxiredoxin</fullName>
        <ecNumber evidence="1">1.11.1.24</ecNumber>
    </recommendedName>
    <alternativeName>
        <fullName evidence="7">Thioredoxin peroxidase</fullName>
    </alternativeName>
</protein>
<keyword evidence="6" id="KW-0676">Redox-active center</keyword>
<sequence>MAPEINLPDHLGRRCSLHATIALGRPIILFFFPLAGSPHCTKESCMFRDALGLTPIFSELQAIVIGISQDPPTRSKRFVDEHHLGYRILHDEKREAMEAYGVQRALLGLIDQRCTFIIDPSGTIRAMAQGVFDADGHVLFAEKWLIRLE</sequence>
<keyword evidence="3" id="KW-0049">Antioxidant</keyword>
<evidence type="ECO:0000313" key="11">
    <source>
        <dbReference type="EMBL" id="PWN38070.1"/>
    </source>
</evidence>
<name>A0A316VKL3_9BASI</name>
<comment type="catalytic activity">
    <reaction evidence="9">
        <text>a hydroperoxide + [thioredoxin]-dithiol = an alcohol + [thioredoxin]-disulfide + H2O</text>
        <dbReference type="Rhea" id="RHEA:62620"/>
        <dbReference type="Rhea" id="RHEA-COMP:10698"/>
        <dbReference type="Rhea" id="RHEA-COMP:10700"/>
        <dbReference type="ChEBI" id="CHEBI:15377"/>
        <dbReference type="ChEBI" id="CHEBI:29950"/>
        <dbReference type="ChEBI" id="CHEBI:30879"/>
        <dbReference type="ChEBI" id="CHEBI:35924"/>
        <dbReference type="ChEBI" id="CHEBI:50058"/>
        <dbReference type="EC" id="1.11.1.24"/>
    </reaction>
</comment>
<dbReference type="InParanoid" id="A0A316VKL3"/>
<feature type="domain" description="Thioredoxin" evidence="10">
    <location>
        <begin position="1"/>
        <end position="149"/>
    </location>
</feature>
<comment type="similarity">
    <text evidence="8">Belongs to the peroxiredoxin family. BCP/PrxQ subfamily.</text>
</comment>
<evidence type="ECO:0000256" key="4">
    <source>
        <dbReference type="ARBA" id="ARBA00023002"/>
    </source>
</evidence>
<evidence type="ECO:0000259" key="10">
    <source>
        <dbReference type="PROSITE" id="PS51352"/>
    </source>
</evidence>
<dbReference type="InterPro" id="IPR013766">
    <property type="entry name" value="Thioredoxin_domain"/>
</dbReference>
<dbReference type="OrthoDB" id="338622at2759"/>
<feature type="non-terminal residue" evidence="11">
    <location>
        <position position="149"/>
    </location>
</feature>
<dbReference type="EMBL" id="KZ819602">
    <property type="protein sequence ID" value="PWN38070.1"/>
    <property type="molecule type" value="Genomic_DNA"/>
</dbReference>
<dbReference type="InterPro" id="IPR000866">
    <property type="entry name" value="AhpC/TSA"/>
</dbReference>
<evidence type="ECO:0000256" key="1">
    <source>
        <dbReference type="ARBA" id="ARBA00013017"/>
    </source>
</evidence>
<evidence type="ECO:0000313" key="12">
    <source>
        <dbReference type="Proteomes" id="UP000245771"/>
    </source>
</evidence>
<organism evidence="11 12">
    <name type="scientific">Meira miltonrushii</name>
    <dbReference type="NCBI Taxonomy" id="1280837"/>
    <lineage>
        <taxon>Eukaryota</taxon>
        <taxon>Fungi</taxon>
        <taxon>Dikarya</taxon>
        <taxon>Basidiomycota</taxon>
        <taxon>Ustilaginomycotina</taxon>
        <taxon>Exobasidiomycetes</taxon>
        <taxon>Exobasidiales</taxon>
        <taxon>Brachybasidiaceae</taxon>
        <taxon>Meira</taxon>
    </lineage>
</organism>
<dbReference type="GO" id="GO:0045454">
    <property type="term" value="P:cell redox homeostasis"/>
    <property type="evidence" value="ECO:0007669"/>
    <property type="project" value="TreeGrafter"/>
</dbReference>
<dbReference type="Proteomes" id="UP000245771">
    <property type="component" value="Unassembled WGS sequence"/>
</dbReference>
<dbReference type="GO" id="GO:0008379">
    <property type="term" value="F:thioredoxin peroxidase activity"/>
    <property type="evidence" value="ECO:0007669"/>
    <property type="project" value="TreeGrafter"/>
</dbReference>
<dbReference type="SUPFAM" id="SSF52833">
    <property type="entry name" value="Thioredoxin-like"/>
    <property type="match status" value="1"/>
</dbReference>
<dbReference type="InterPro" id="IPR050924">
    <property type="entry name" value="Peroxiredoxin_BCP/PrxQ"/>
</dbReference>
<dbReference type="Gene3D" id="3.40.30.10">
    <property type="entry name" value="Glutaredoxin"/>
    <property type="match status" value="1"/>
</dbReference>
<keyword evidence="4" id="KW-0560">Oxidoreductase</keyword>
<dbReference type="AlphaFoldDB" id="A0A316VKL3"/>
<reference evidence="11 12" key="1">
    <citation type="journal article" date="2018" name="Mol. Biol. Evol.">
        <title>Broad Genomic Sampling Reveals a Smut Pathogenic Ancestry of the Fungal Clade Ustilaginomycotina.</title>
        <authorList>
            <person name="Kijpornyongpan T."/>
            <person name="Mondo S.J."/>
            <person name="Barry K."/>
            <person name="Sandor L."/>
            <person name="Lee J."/>
            <person name="Lipzen A."/>
            <person name="Pangilinan J."/>
            <person name="LaButti K."/>
            <person name="Hainaut M."/>
            <person name="Henrissat B."/>
            <person name="Grigoriev I.V."/>
            <person name="Spatafora J.W."/>
            <person name="Aime M.C."/>
        </authorList>
    </citation>
    <scope>NUCLEOTIDE SEQUENCE [LARGE SCALE GENOMIC DNA]</scope>
    <source>
        <strain evidence="11 12">MCA 3882</strain>
    </source>
</reference>
<dbReference type="Pfam" id="PF00578">
    <property type="entry name" value="AhpC-TSA"/>
    <property type="match status" value="1"/>
</dbReference>
<evidence type="ECO:0000256" key="5">
    <source>
        <dbReference type="ARBA" id="ARBA00023157"/>
    </source>
</evidence>
<dbReference type="EC" id="1.11.1.24" evidence="1"/>
<dbReference type="PROSITE" id="PS51352">
    <property type="entry name" value="THIOREDOXIN_2"/>
    <property type="match status" value="1"/>
</dbReference>
<dbReference type="RefSeq" id="XP_025358372.1">
    <property type="nucleotide sequence ID" value="XM_025496335.1"/>
</dbReference>
<dbReference type="GeneID" id="37018116"/>
<proteinExistence type="inferred from homology"/>
<dbReference type="STRING" id="1280837.A0A316VKL3"/>
<evidence type="ECO:0000256" key="7">
    <source>
        <dbReference type="ARBA" id="ARBA00032824"/>
    </source>
</evidence>
<evidence type="ECO:0000256" key="3">
    <source>
        <dbReference type="ARBA" id="ARBA00022862"/>
    </source>
</evidence>
<keyword evidence="5" id="KW-1015">Disulfide bond</keyword>
<dbReference type="GO" id="GO:0034599">
    <property type="term" value="P:cellular response to oxidative stress"/>
    <property type="evidence" value="ECO:0007669"/>
    <property type="project" value="TreeGrafter"/>
</dbReference>
<evidence type="ECO:0000256" key="8">
    <source>
        <dbReference type="ARBA" id="ARBA00038489"/>
    </source>
</evidence>
<evidence type="ECO:0000256" key="2">
    <source>
        <dbReference type="ARBA" id="ARBA00022559"/>
    </source>
</evidence>
<evidence type="ECO:0000256" key="6">
    <source>
        <dbReference type="ARBA" id="ARBA00023284"/>
    </source>
</evidence>